<keyword evidence="2" id="KW-1185">Reference proteome</keyword>
<name>A0ABV4BH17_9GAMM</name>
<dbReference type="EMBL" id="JBDKXB010000029">
    <property type="protein sequence ID" value="MEY6433821.1"/>
    <property type="molecule type" value="Genomic_DNA"/>
</dbReference>
<protein>
    <submittedName>
        <fullName evidence="1">Uncharacterized protein</fullName>
    </submittedName>
</protein>
<proteinExistence type="predicted"/>
<gene>
    <name evidence="1" type="ORF">ABC977_15555</name>
</gene>
<accession>A0ABV4BH17</accession>
<evidence type="ECO:0000313" key="1">
    <source>
        <dbReference type="EMBL" id="MEY6433821.1"/>
    </source>
</evidence>
<reference evidence="1 2" key="1">
    <citation type="submission" date="2024-05" db="EMBL/GenBank/DDBJ databases">
        <title>Genome Sequence and Characterization of the New Strain Purple Sulfur Bacterium of Genus Thioalkalicoccus.</title>
        <authorList>
            <person name="Bryantseva I.A."/>
            <person name="Kyndt J.A."/>
            <person name="Imhoff J.F."/>
        </authorList>
    </citation>
    <scope>NUCLEOTIDE SEQUENCE [LARGE SCALE GENOMIC DNA]</scope>
    <source>
        <strain evidence="1 2">Um2</strain>
    </source>
</reference>
<comment type="caution">
    <text evidence="1">The sequence shown here is derived from an EMBL/GenBank/DDBJ whole genome shotgun (WGS) entry which is preliminary data.</text>
</comment>
<dbReference type="RefSeq" id="WP_369668206.1">
    <property type="nucleotide sequence ID" value="NZ_JBDKXB010000029.1"/>
</dbReference>
<evidence type="ECO:0000313" key="2">
    <source>
        <dbReference type="Proteomes" id="UP001564408"/>
    </source>
</evidence>
<sequence>MIISTLRLVIPILLVAALGIWLFTPDKADDTGQPLPWMTELDAEQRLKVFGFTLGATPIDEVRTAFGTPGEAILVVDPDAPTPYRAEVLFDQVTLNRLRGHFQFRLDVDQAALAALHEAHQGSGRPSRGPARLTLGPTDSAALGQWPIEQIIYHPMARLHARLIESRFGPPEQLFVDTNGVQHWLYPHRGMAIGHDPRGMVRIQYVNPADFDRLHDPLRDNHAAPAR</sequence>
<dbReference type="Proteomes" id="UP001564408">
    <property type="component" value="Unassembled WGS sequence"/>
</dbReference>
<organism evidence="1 2">
    <name type="scientific">Thioalkalicoccus limnaeus</name>
    <dbReference type="NCBI Taxonomy" id="120681"/>
    <lineage>
        <taxon>Bacteria</taxon>
        <taxon>Pseudomonadati</taxon>
        <taxon>Pseudomonadota</taxon>
        <taxon>Gammaproteobacteria</taxon>
        <taxon>Chromatiales</taxon>
        <taxon>Chromatiaceae</taxon>
        <taxon>Thioalkalicoccus</taxon>
    </lineage>
</organism>